<proteinExistence type="predicted"/>
<evidence type="ECO:0008006" key="4">
    <source>
        <dbReference type="Google" id="ProtNLM"/>
    </source>
</evidence>
<dbReference type="PANTHER" id="PTHR11008:SF18">
    <property type="entry name" value="BCDNA.GH05536-RELATED"/>
    <property type="match status" value="1"/>
</dbReference>
<keyword evidence="1" id="KW-0732">Signal</keyword>
<protein>
    <recommendedName>
        <fullName evidence="4">Circadian clock-controlled protein</fullName>
    </recommendedName>
</protein>
<keyword evidence="3" id="KW-1185">Reference proteome</keyword>
<dbReference type="InterPro" id="IPR038606">
    <property type="entry name" value="To_sf"/>
</dbReference>
<dbReference type="InterPro" id="IPR010562">
    <property type="entry name" value="Haemolymph_juvenile_hormone-bd"/>
</dbReference>
<dbReference type="PANTHER" id="PTHR11008">
    <property type="entry name" value="PROTEIN TAKEOUT-LIKE PROTEIN"/>
    <property type="match status" value="1"/>
</dbReference>
<evidence type="ECO:0000256" key="1">
    <source>
        <dbReference type="SAM" id="SignalP"/>
    </source>
</evidence>
<dbReference type="Gene3D" id="3.15.10.30">
    <property type="entry name" value="Haemolymph juvenile hormone binding protein"/>
    <property type="match status" value="1"/>
</dbReference>
<reference evidence="2 3" key="1">
    <citation type="submission" date="2024-08" db="EMBL/GenBank/DDBJ databases">
        <authorList>
            <person name="Will J Nash"/>
            <person name="Angela Man"/>
            <person name="Seanna McTaggart"/>
            <person name="Kendall Baker"/>
            <person name="Tom Barker"/>
            <person name="Leah Catchpole"/>
            <person name="Alex Durrant"/>
            <person name="Karim Gharbi"/>
            <person name="Naomi Irish"/>
            <person name="Gemy Kaithakottil"/>
            <person name="Debby Ku"/>
            <person name="Aaliyah Providence"/>
            <person name="Felix Shaw"/>
            <person name="David Swarbreck"/>
            <person name="Chris Watkins"/>
            <person name="Ann M. McCartney"/>
            <person name="Giulio Formenti"/>
            <person name="Alice Mouton"/>
            <person name="Noel Vella"/>
            <person name="Bjorn M von Reumont"/>
            <person name="Adriana Vella"/>
            <person name="Wilfried Haerty"/>
        </authorList>
    </citation>
    <scope>NUCLEOTIDE SEQUENCE [LARGE SCALE GENOMIC DNA]</scope>
</reference>
<dbReference type="Pfam" id="PF06585">
    <property type="entry name" value="JHBP"/>
    <property type="match status" value="1"/>
</dbReference>
<feature type="chain" id="PRO_5046653481" description="Circadian clock-controlled protein" evidence="1">
    <location>
        <begin position="22"/>
        <end position="247"/>
    </location>
</feature>
<feature type="signal peptide" evidence="1">
    <location>
        <begin position="1"/>
        <end position="21"/>
    </location>
</feature>
<gene>
    <name evidence="2" type="ORF">XYLVIOL_LOCUS3849</name>
</gene>
<evidence type="ECO:0000313" key="2">
    <source>
        <dbReference type="EMBL" id="CAL7939385.1"/>
    </source>
</evidence>
<organism evidence="2 3">
    <name type="scientific">Xylocopa violacea</name>
    <name type="common">Violet carpenter bee</name>
    <name type="synonym">Apis violacea</name>
    <dbReference type="NCBI Taxonomy" id="135666"/>
    <lineage>
        <taxon>Eukaryota</taxon>
        <taxon>Metazoa</taxon>
        <taxon>Ecdysozoa</taxon>
        <taxon>Arthropoda</taxon>
        <taxon>Hexapoda</taxon>
        <taxon>Insecta</taxon>
        <taxon>Pterygota</taxon>
        <taxon>Neoptera</taxon>
        <taxon>Endopterygota</taxon>
        <taxon>Hymenoptera</taxon>
        <taxon>Apocrita</taxon>
        <taxon>Aculeata</taxon>
        <taxon>Apoidea</taxon>
        <taxon>Anthophila</taxon>
        <taxon>Apidae</taxon>
        <taxon>Xylocopa</taxon>
        <taxon>Xylocopa</taxon>
    </lineage>
</organism>
<dbReference type="SMART" id="SM00700">
    <property type="entry name" value="JHBP"/>
    <property type="match status" value="1"/>
</dbReference>
<dbReference type="EMBL" id="CAXAJV020001290">
    <property type="protein sequence ID" value="CAL7939385.1"/>
    <property type="molecule type" value="Genomic_DNA"/>
</dbReference>
<accession>A0ABP1NEG2</accession>
<sequence>MSFQVFRAIAVALCAATLVAGDYQLPATVKTCKRDNDDYSSCLRLAIQEAWPTFIQGLPDFDIPVLDPYYIDFHSIEHASGQLRGKVSATDVRTYGLAKARFLSVKPEMKDDFFRLEIDVDIPKILIDGDYKAEGQLSSFKIGGSGFFNISMEDIRSTWDISGHVVNDRWVVEHFKLAPTVGSMKIWFSDLFNGNDDLNRAALVFINEYWPLVYRGMLPKMMEMWDLYLSEFVNRFFSKIPFSTVFP</sequence>
<name>A0ABP1NEG2_XYLVO</name>
<dbReference type="Proteomes" id="UP001642520">
    <property type="component" value="Unassembled WGS sequence"/>
</dbReference>
<evidence type="ECO:0000313" key="3">
    <source>
        <dbReference type="Proteomes" id="UP001642520"/>
    </source>
</evidence>
<comment type="caution">
    <text evidence="2">The sequence shown here is derived from an EMBL/GenBank/DDBJ whole genome shotgun (WGS) entry which is preliminary data.</text>
</comment>